<protein>
    <recommendedName>
        <fullName evidence="4">Coiled-coil domain-containing protein</fullName>
    </recommendedName>
</protein>
<feature type="compositionally biased region" description="Basic and acidic residues" evidence="3">
    <location>
        <begin position="52"/>
        <end position="66"/>
    </location>
</feature>
<reference evidence="5 6" key="1">
    <citation type="submission" date="2021-05" db="EMBL/GenBank/DDBJ databases">
        <title>Genome Assembly of Synthetic Allotetraploid Brassica napus Reveals Homoeologous Exchanges between Subgenomes.</title>
        <authorList>
            <person name="Davis J.T."/>
        </authorList>
    </citation>
    <scope>NUCLEOTIDE SEQUENCE [LARGE SCALE GENOMIC DNA]</scope>
    <source>
        <strain evidence="6">cv. Da-Ae</strain>
        <tissue evidence="5">Seedling</tissue>
    </source>
</reference>
<accession>A0ABQ7Z409</accession>
<evidence type="ECO:0000256" key="3">
    <source>
        <dbReference type="SAM" id="MobiDB-lite"/>
    </source>
</evidence>
<keyword evidence="2" id="KW-0175">Coiled coil</keyword>
<dbReference type="Pfam" id="PF06244">
    <property type="entry name" value="Ccdc124"/>
    <property type="match status" value="1"/>
</dbReference>
<gene>
    <name evidence="5" type="ORF">HID58_072297</name>
</gene>
<comment type="caution">
    <text evidence="5">The sequence shown here is derived from an EMBL/GenBank/DDBJ whole genome shotgun (WGS) entry which is preliminary data.</text>
</comment>
<proteinExistence type="inferred from homology"/>
<dbReference type="PANTHER" id="PTHR21680:SF0">
    <property type="entry name" value="COILED-COIL DOMAIN-CONTAINING PROTEIN 124"/>
    <property type="match status" value="1"/>
</dbReference>
<feature type="domain" description="Coiled-coil" evidence="4">
    <location>
        <begin position="140"/>
        <end position="183"/>
    </location>
</feature>
<dbReference type="InterPro" id="IPR010422">
    <property type="entry name" value="Ccdc124/Oxs1"/>
</dbReference>
<dbReference type="PANTHER" id="PTHR21680">
    <property type="entry name" value="COILED-COIL DOMAIN-CONTAINING PROTEIN 124"/>
    <property type="match status" value="1"/>
</dbReference>
<dbReference type="Proteomes" id="UP000824890">
    <property type="component" value="Unassembled WGS sequence"/>
</dbReference>
<evidence type="ECO:0000256" key="2">
    <source>
        <dbReference type="ARBA" id="ARBA00023054"/>
    </source>
</evidence>
<feature type="region of interest" description="Disordered" evidence="3">
    <location>
        <begin position="1"/>
        <end position="66"/>
    </location>
</feature>
<keyword evidence="6" id="KW-1185">Reference proteome</keyword>
<evidence type="ECO:0000313" key="6">
    <source>
        <dbReference type="Proteomes" id="UP000824890"/>
    </source>
</evidence>
<comment type="similarity">
    <text evidence="1">Belongs to the CCDC124 family.</text>
</comment>
<organism evidence="5 6">
    <name type="scientific">Brassica napus</name>
    <name type="common">Rape</name>
    <dbReference type="NCBI Taxonomy" id="3708"/>
    <lineage>
        <taxon>Eukaryota</taxon>
        <taxon>Viridiplantae</taxon>
        <taxon>Streptophyta</taxon>
        <taxon>Embryophyta</taxon>
        <taxon>Tracheophyta</taxon>
        <taxon>Spermatophyta</taxon>
        <taxon>Magnoliopsida</taxon>
        <taxon>eudicotyledons</taxon>
        <taxon>Gunneridae</taxon>
        <taxon>Pentapetalae</taxon>
        <taxon>rosids</taxon>
        <taxon>malvids</taxon>
        <taxon>Brassicales</taxon>
        <taxon>Brassicaceae</taxon>
        <taxon>Brassiceae</taxon>
        <taxon>Brassica</taxon>
    </lineage>
</organism>
<name>A0ABQ7Z409_BRANA</name>
<evidence type="ECO:0000313" key="5">
    <source>
        <dbReference type="EMBL" id="KAH0874935.1"/>
    </source>
</evidence>
<evidence type="ECO:0000259" key="4">
    <source>
        <dbReference type="Pfam" id="PF06244"/>
    </source>
</evidence>
<dbReference type="EMBL" id="JAGKQM010000016">
    <property type="protein sequence ID" value="KAH0874935.1"/>
    <property type="molecule type" value="Genomic_DNA"/>
</dbReference>
<feature type="compositionally biased region" description="Basic and acidic residues" evidence="3">
    <location>
        <begin position="1"/>
        <end position="10"/>
    </location>
</feature>
<feature type="non-terminal residue" evidence="5">
    <location>
        <position position="1"/>
    </location>
</feature>
<evidence type="ECO:0000256" key="1">
    <source>
        <dbReference type="ARBA" id="ARBA00008296"/>
    </source>
</evidence>
<feature type="compositionally biased region" description="Basic residues" evidence="3">
    <location>
        <begin position="18"/>
        <end position="33"/>
    </location>
</feature>
<dbReference type="InterPro" id="IPR054414">
    <property type="entry name" value="Ccdc124/Oxs1_C"/>
</dbReference>
<sequence>RDEDAEERRRLPNPARTQPKRSRRIARIGRKRNNTGAKPKVPNPKQLRNVRKKAETAAKKAEAKRLAEQEEKELEKALKKSDTKVSRVSALVPKVMEAELIRRREEERAALAKKSEEAKKKQTRVAAKEEYEKMVLVSNMNRGDSLIEARTVDEALAKMTVADNLPVDRHPEKRLKASFKMWKKSPD</sequence>